<organism evidence="1 2">
    <name type="scientific">Trifolium medium</name>
    <dbReference type="NCBI Taxonomy" id="97028"/>
    <lineage>
        <taxon>Eukaryota</taxon>
        <taxon>Viridiplantae</taxon>
        <taxon>Streptophyta</taxon>
        <taxon>Embryophyta</taxon>
        <taxon>Tracheophyta</taxon>
        <taxon>Spermatophyta</taxon>
        <taxon>Magnoliopsida</taxon>
        <taxon>eudicotyledons</taxon>
        <taxon>Gunneridae</taxon>
        <taxon>Pentapetalae</taxon>
        <taxon>rosids</taxon>
        <taxon>fabids</taxon>
        <taxon>Fabales</taxon>
        <taxon>Fabaceae</taxon>
        <taxon>Papilionoideae</taxon>
        <taxon>50 kb inversion clade</taxon>
        <taxon>NPAAA clade</taxon>
        <taxon>Hologalegina</taxon>
        <taxon>IRL clade</taxon>
        <taxon>Trifolieae</taxon>
        <taxon>Trifolium</taxon>
    </lineage>
</organism>
<protein>
    <submittedName>
        <fullName evidence="1">Uncharacterized protein</fullName>
    </submittedName>
</protein>
<evidence type="ECO:0000313" key="2">
    <source>
        <dbReference type="Proteomes" id="UP000265520"/>
    </source>
</evidence>
<accession>A0A392UCB8</accession>
<comment type="caution">
    <text evidence="1">The sequence shown here is derived from an EMBL/GenBank/DDBJ whole genome shotgun (WGS) entry which is preliminary data.</text>
</comment>
<dbReference type="AlphaFoldDB" id="A0A392UCB8"/>
<dbReference type="EMBL" id="LXQA010768214">
    <property type="protein sequence ID" value="MCI70070.1"/>
    <property type="molecule type" value="Genomic_DNA"/>
</dbReference>
<keyword evidence="2" id="KW-1185">Reference proteome</keyword>
<proteinExistence type="predicted"/>
<evidence type="ECO:0000313" key="1">
    <source>
        <dbReference type="EMBL" id="MCI70070.1"/>
    </source>
</evidence>
<reference evidence="1 2" key="1">
    <citation type="journal article" date="2018" name="Front. Plant Sci.">
        <title>Red Clover (Trifolium pratense) and Zigzag Clover (T. medium) - A Picture of Genomic Similarities and Differences.</title>
        <authorList>
            <person name="Dluhosova J."/>
            <person name="Istvanek J."/>
            <person name="Nedelnik J."/>
            <person name="Repkova J."/>
        </authorList>
    </citation>
    <scope>NUCLEOTIDE SEQUENCE [LARGE SCALE GENOMIC DNA]</scope>
    <source>
        <strain evidence="2">cv. 10/8</strain>
        <tissue evidence="1">Leaf</tissue>
    </source>
</reference>
<feature type="non-terminal residue" evidence="1">
    <location>
        <position position="1"/>
    </location>
</feature>
<dbReference type="Proteomes" id="UP000265520">
    <property type="component" value="Unassembled WGS sequence"/>
</dbReference>
<sequence>SLLMFGTASATFSVFAIWDSGVISDGGGASS</sequence>
<name>A0A392UCB8_9FABA</name>